<keyword evidence="2" id="KW-0210">Decarboxylase</keyword>
<evidence type="ECO:0000256" key="1">
    <source>
        <dbReference type="ARBA" id="ARBA00001933"/>
    </source>
</evidence>
<dbReference type="Gene3D" id="3.20.20.10">
    <property type="entry name" value="Alanine racemase"/>
    <property type="match status" value="1"/>
</dbReference>
<dbReference type="AlphaFoldDB" id="A0A0P9P5Z7"/>
<dbReference type="PROSITE" id="PS00878">
    <property type="entry name" value="ODR_DC_2_1"/>
    <property type="match status" value="1"/>
</dbReference>
<feature type="modified residue" description="N6-(pyridoxal phosphate)lysine" evidence="5">
    <location>
        <position position="55"/>
    </location>
</feature>
<accession>A0A0P9P5Z7</accession>
<dbReference type="CDD" id="cd06828">
    <property type="entry name" value="PLPDE_III_DapDC"/>
    <property type="match status" value="1"/>
</dbReference>
<dbReference type="PATRIC" id="fig|235272.12.peg.1506"/>
<keyword evidence="4" id="KW-0456">Lyase</keyword>
<sequence>MQHCFADRLLPILQNIVSDYGTPFHIYDAHAIVKTFHAMNAAFAGMPFKQYFAVKALPNPHVLSLLLAQGSGLDCSSPVELQLARSLGAEGNDIVFTSNNTSLREYRQALDCGAIFTFDDRSLFDSVVDLPNLVAFRIAPHGVNADSKLMGDSTQSKFGVPIEELEQVYSDAKRRGATRFGIHGMMCANELDVNKALAAAVTVISTAAVLSRRLDIDFEFINIGGGLGIPYLPDTQPFDFELYAHGIKDAVKSHFGSDLPHIVMECGRYVTGPHGVLVSKVVSRMHKGKEIVGLDASMSSLMRPALYGAYHHVSFPYVSSNKNLRCDVVGSLCENFDKFAVDRAIPDVKPGDIALVHDTGAHGHSMGFTYNGRLRPAELMLLDDNSVVEIRRAETFDDYIATVPVRTRLIS</sequence>
<dbReference type="PANTHER" id="PTHR43727:SF2">
    <property type="entry name" value="GROUP IV DECARBOXYLASE"/>
    <property type="match status" value="1"/>
</dbReference>
<name>A0A0P9P5Z7_PSEA0</name>
<dbReference type="GO" id="GO:0008836">
    <property type="term" value="F:diaminopimelate decarboxylase activity"/>
    <property type="evidence" value="ECO:0007669"/>
    <property type="project" value="InterPro"/>
</dbReference>
<dbReference type="InterPro" id="IPR009006">
    <property type="entry name" value="Ala_racemase/Decarboxylase_C"/>
</dbReference>
<feature type="domain" description="Orn/DAP/Arg decarboxylase 2 N-terminal" evidence="6">
    <location>
        <begin position="31"/>
        <end position="271"/>
    </location>
</feature>
<proteinExistence type="predicted"/>
<reference evidence="7 8" key="1">
    <citation type="submission" date="2015-09" db="EMBL/GenBank/DDBJ databases">
        <title>Genome announcement of multiple Pseudomonas syringae strains.</title>
        <authorList>
            <person name="Thakur S."/>
            <person name="Wang P.W."/>
            <person name="Gong Y."/>
            <person name="Weir B.S."/>
            <person name="Guttman D.S."/>
        </authorList>
    </citation>
    <scope>NUCLEOTIDE SEQUENCE [LARGE SCALE GENOMIC DNA]</scope>
    <source>
        <strain evidence="7 8">ICMP9150</strain>
    </source>
</reference>
<gene>
    <name evidence="7" type="ORF">ALO71_01113</name>
</gene>
<dbReference type="PRINTS" id="PR01181">
    <property type="entry name" value="DAPDCRBXLASE"/>
</dbReference>
<dbReference type="GO" id="GO:0009089">
    <property type="term" value="P:lysine biosynthetic process via diaminopimelate"/>
    <property type="evidence" value="ECO:0007669"/>
    <property type="project" value="InterPro"/>
</dbReference>
<dbReference type="Proteomes" id="UP000050346">
    <property type="component" value="Unassembled WGS sequence"/>
</dbReference>
<evidence type="ECO:0000313" key="8">
    <source>
        <dbReference type="Proteomes" id="UP000050346"/>
    </source>
</evidence>
<dbReference type="PANTHER" id="PTHR43727">
    <property type="entry name" value="DIAMINOPIMELATE DECARBOXYLASE"/>
    <property type="match status" value="1"/>
</dbReference>
<dbReference type="Pfam" id="PF02784">
    <property type="entry name" value="Orn_Arg_deC_N"/>
    <property type="match status" value="1"/>
</dbReference>
<evidence type="ECO:0000256" key="5">
    <source>
        <dbReference type="PIRSR" id="PIRSR600183-50"/>
    </source>
</evidence>
<evidence type="ECO:0000256" key="2">
    <source>
        <dbReference type="ARBA" id="ARBA00022793"/>
    </source>
</evidence>
<dbReference type="InterPro" id="IPR002986">
    <property type="entry name" value="DAP_deCOOHase_LysA"/>
</dbReference>
<evidence type="ECO:0000256" key="4">
    <source>
        <dbReference type="ARBA" id="ARBA00023239"/>
    </source>
</evidence>
<organism evidence="7 8">
    <name type="scientific">Pseudomonas amygdali pv. dendropanacis</name>
    <dbReference type="NCBI Taxonomy" id="235272"/>
    <lineage>
        <taxon>Bacteria</taxon>
        <taxon>Pseudomonadati</taxon>
        <taxon>Pseudomonadota</taxon>
        <taxon>Gammaproteobacteria</taxon>
        <taxon>Pseudomonadales</taxon>
        <taxon>Pseudomonadaceae</taxon>
        <taxon>Pseudomonas</taxon>
        <taxon>Pseudomonas amygdali</taxon>
    </lineage>
</organism>
<dbReference type="FunFam" id="3.20.20.10:FF:000003">
    <property type="entry name" value="Diaminopimelate decarboxylase"/>
    <property type="match status" value="1"/>
</dbReference>
<comment type="caution">
    <text evidence="7">The sequence shown here is derived from an EMBL/GenBank/DDBJ whole genome shotgun (WGS) entry which is preliminary data.</text>
</comment>
<evidence type="ECO:0000256" key="3">
    <source>
        <dbReference type="ARBA" id="ARBA00022898"/>
    </source>
</evidence>
<protein>
    <recommendedName>
        <fullName evidence="6">Orn/DAP/Arg decarboxylase 2 N-terminal domain-containing protein</fullName>
    </recommendedName>
</protein>
<dbReference type="InterPro" id="IPR000183">
    <property type="entry name" value="Orn/DAP/Arg_de-COase"/>
</dbReference>
<dbReference type="RefSeq" id="WP_044324639.1">
    <property type="nucleotide sequence ID" value="NZ_JYHG01000076.1"/>
</dbReference>
<evidence type="ECO:0000259" key="6">
    <source>
        <dbReference type="Pfam" id="PF02784"/>
    </source>
</evidence>
<keyword evidence="3 5" id="KW-0663">Pyridoxal phosphate</keyword>
<dbReference type="InterPro" id="IPR022644">
    <property type="entry name" value="De-COase2_N"/>
</dbReference>
<feature type="active site" description="Proton donor" evidence="5">
    <location>
        <position position="333"/>
    </location>
</feature>
<dbReference type="Gene3D" id="2.40.37.10">
    <property type="entry name" value="Lyase, Ornithine Decarboxylase, Chain A, domain 1"/>
    <property type="match status" value="1"/>
</dbReference>
<dbReference type="PRINTS" id="PR01179">
    <property type="entry name" value="ODADCRBXLASE"/>
</dbReference>
<dbReference type="SUPFAM" id="SSF51419">
    <property type="entry name" value="PLP-binding barrel"/>
    <property type="match status" value="1"/>
</dbReference>
<dbReference type="InterPro" id="IPR029066">
    <property type="entry name" value="PLP-binding_barrel"/>
</dbReference>
<dbReference type="InterPro" id="IPR022653">
    <property type="entry name" value="De-COase2_pyr-phos_BS"/>
</dbReference>
<comment type="cofactor">
    <cofactor evidence="1 5">
        <name>pyridoxal 5'-phosphate</name>
        <dbReference type="ChEBI" id="CHEBI:597326"/>
    </cofactor>
</comment>
<evidence type="ECO:0000313" key="7">
    <source>
        <dbReference type="EMBL" id="KPX12208.1"/>
    </source>
</evidence>
<dbReference type="SUPFAM" id="SSF50621">
    <property type="entry name" value="Alanine racemase C-terminal domain-like"/>
    <property type="match status" value="1"/>
</dbReference>
<dbReference type="EMBL" id="LJQG01000345">
    <property type="protein sequence ID" value="KPX12208.1"/>
    <property type="molecule type" value="Genomic_DNA"/>
</dbReference>